<comment type="caution">
    <text evidence="1">The sequence shown here is derived from an EMBL/GenBank/DDBJ whole genome shotgun (WGS) entry which is preliminary data.</text>
</comment>
<gene>
    <name evidence="1" type="ORF">AALB_3692</name>
</gene>
<dbReference type="STRING" id="1331007.AALB_3692"/>
<dbReference type="EMBL" id="BARX01000030">
    <property type="protein sequence ID" value="GAD03612.1"/>
    <property type="molecule type" value="Genomic_DNA"/>
</dbReference>
<protein>
    <recommendedName>
        <fullName evidence="3">Restriction endonuclease</fullName>
    </recommendedName>
</protein>
<reference evidence="1" key="1">
    <citation type="journal article" date="2013" name="Genome Announc.">
        <title>Draft Genome Sequence of Agarivorans albus Strain MKT 106T, an Agarolytic Marine Bacterium.</title>
        <authorList>
            <person name="Yasuike M."/>
            <person name="Nakamura Y."/>
            <person name="Kai W."/>
            <person name="Fujiwara A."/>
            <person name="Fukui Y."/>
            <person name="Satomi M."/>
            <person name="Sano M."/>
        </authorList>
    </citation>
    <scope>NUCLEOTIDE SEQUENCE [LARGE SCALE GENOMIC DNA]</scope>
</reference>
<sequence>MTPSELVKKLDEFTDNFEDIGVKSFTPYSLAYRYLKDQEHYKPLDAEKLAKRCDAAIENRIDKIIDSYNCLGVSPPIFWISKDKVATHKHQQAELKFDWIESKKLNELIRGFCPDKLLLVSVLYVLCQGYQRVIIVDGNNDGGIDIIAKLSNSRTAVEQRVLFIQSKKCGKTLDKKLVVYEDAFFQDRIKSNSGIREKYFNRLNVNAASPSYDLSYLFVTNGKLTNTIRDYAIRNNICLRDSFLISQAILSSMNYQDVLDKLDSWYVNKLYQRDSEF</sequence>
<dbReference type="Proteomes" id="UP000014461">
    <property type="component" value="Unassembled WGS sequence"/>
</dbReference>
<proteinExistence type="predicted"/>
<name>R9PQD8_AGAAL</name>
<keyword evidence="2" id="KW-1185">Reference proteome</keyword>
<organism evidence="1 2">
    <name type="scientific">Agarivorans albus MKT 106</name>
    <dbReference type="NCBI Taxonomy" id="1331007"/>
    <lineage>
        <taxon>Bacteria</taxon>
        <taxon>Pseudomonadati</taxon>
        <taxon>Pseudomonadota</taxon>
        <taxon>Gammaproteobacteria</taxon>
        <taxon>Alteromonadales</taxon>
        <taxon>Alteromonadaceae</taxon>
        <taxon>Agarivorans</taxon>
    </lineage>
</organism>
<accession>R9PQD8</accession>
<evidence type="ECO:0008006" key="3">
    <source>
        <dbReference type="Google" id="ProtNLM"/>
    </source>
</evidence>
<dbReference type="AlphaFoldDB" id="R9PQD8"/>
<evidence type="ECO:0000313" key="1">
    <source>
        <dbReference type="EMBL" id="GAD03612.1"/>
    </source>
</evidence>
<dbReference type="RefSeq" id="WP_016403379.1">
    <property type="nucleotide sequence ID" value="NZ_BARX01000030.1"/>
</dbReference>
<evidence type="ECO:0000313" key="2">
    <source>
        <dbReference type="Proteomes" id="UP000014461"/>
    </source>
</evidence>